<organism evidence="1 2">
    <name type="scientific">Trichomonas vaginalis (strain ATCC PRA-98 / G3)</name>
    <dbReference type="NCBI Taxonomy" id="412133"/>
    <lineage>
        <taxon>Eukaryota</taxon>
        <taxon>Metamonada</taxon>
        <taxon>Parabasalia</taxon>
        <taxon>Trichomonadida</taxon>
        <taxon>Trichomonadidae</taxon>
        <taxon>Trichomonas</taxon>
    </lineage>
</organism>
<dbReference type="AlphaFoldDB" id="A2DCZ7"/>
<protein>
    <submittedName>
        <fullName evidence="1">Uncharacterized protein</fullName>
    </submittedName>
</protein>
<proteinExistence type="predicted"/>
<dbReference type="RefSeq" id="XP_001582757.1">
    <property type="nucleotide sequence ID" value="XM_001582707.1"/>
</dbReference>
<evidence type="ECO:0000313" key="1">
    <source>
        <dbReference type="EMBL" id="EAY21771.1"/>
    </source>
</evidence>
<reference evidence="1" key="2">
    <citation type="journal article" date="2007" name="Science">
        <title>Draft genome sequence of the sexually transmitted pathogen Trichomonas vaginalis.</title>
        <authorList>
            <person name="Carlton J.M."/>
            <person name="Hirt R.P."/>
            <person name="Silva J.C."/>
            <person name="Delcher A.L."/>
            <person name="Schatz M."/>
            <person name="Zhao Q."/>
            <person name="Wortman J.R."/>
            <person name="Bidwell S.L."/>
            <person name="Alsmark U.C.M."/>
            <person name="Besteiro S."/>
            <person name="Sicheritz-Ponten T."/>
            <person name="Noel C.J."/>
            <person name="Dacks J.B."/>
            <person name="Foster P.G."/>
            <person name="Simillion C."/>
            <person name="Van de Peer Y."/>
            <person name="Miranda-Saavedra D."/>
            <person name="Barton G.J."/>
            <person name="Westrop G.D."/>
            <person name="Mueller S."/>
            <person name="Dessi D."/>
            <person name="Fiori P.L."/>
            <person name="Ren Q."/>
            <person name="Paulsen I."/>
            <person name="Zhang H."/>
            <person name="Bastida-Corcuera F.D."/>
            <person name="Simoes-Barbosa A."/>
            <person name="Brown M.T."/>
            <person name="Hayes R.D."/>
            <person name="Mukherjee M."/>
            <person name="Okumura C.Y."/>
            <person name="Schneider R."/>
            <person name="Smith A.J."/>
            <person name="Vanacova S."/>
            <person name="Villalvazo M."/>
            <person name="Haas B.J."/>
            <person name="Pertea M."/>
            <person name="Feldblyum T.V."/>
            <person name="Utterback T.R."/>
            <person name="Shu C.L."/>
            <person name="Osoegawa K."/>
            <person name="de Jong P.J."/>
            <person name="Hrdy I."/>
            <person name="Horvathova L."/>
            <person name="Zubacova Z."/>
            <person name="Dolezal P."/>
            <person name="Malik S.B."/>
            <person name="Logsdon J.M. Jr."/>
            <person name="Henze K."/>
            <person name="Gupta A."/>
            <person name="Wang C.C."/>
            <person name="Dunne R.L."/>
            <person name="Upcroft J.A."/>
            <person name="Upcroft P."/>
            <person name="White O."/>
            <person name="Salzberg S.L."/>
            <person name="Tang P."/>
            <person name="Chiu C.-H."/>
            <person name="Lee Y.-S."/>
            <person name="Embley T.M."/>
            <person name="Coombs G.H."/>
            <person name="Mottram J.C."/>
            <person name="Tachezy J."/>
            <person name="Fraser-Liggett C.M."/>
            <person name="Johnson P.J."/>
        </authorList>
    </citation>
    <scope>NUCLEOTIDE SEQUENCE [LARGE SCALE GENOMIC DNA]</scope>
    <source>
        <strain evidence="1">G3</strain>
    </source>
</reference>
<dbReference type="InParanoid" id="A2DCZ7"/>
<dbReference type="KEGG" id="tva:5467323"/>
<keyword evidence="2" id="KW-1185">Reference proteome</keyword>
<dbReference type="VEuPathDB" id="TrichDB:TVAGG3_0606220"/>
<reference evidence="1" key="1">
    <citation type="submission" date="2006-10" db="EMBL/GenBank/DDBJ databases">
        <authorList>
            <person name="Amadeo P."/>
            <person name="Zhao Q."/>
            <person name="Wortman J."/>
            <person name="Fraser-Liggett C."/>
            <person name="Carlton J."/>
        </authorList>
    </citation>
    <scope>NUCLEOTIDE SEQUENCE</scope>
    <source>
        <strain evidence="1">G3</strain>
    </source>
</reference>
<dbReference type="EMBL" id="DS113188">
    <property type="protein sequence ID" value="EAY21771.1"/>
    <property type="molecule type" value="Genomic_DNA"/>
</dbReference>
<evidence type="ECO:0000313" key="2">
    <source>
        <dbReference type="Proteomes" id="UP000001542"/>
    </source>
</evidence>
<gene>
    <name evidence="1" type="ORF">TVAG_237970</name>
</gene>
<sequence>MSGIKVQVLPNNSEVTNMMVKGMQGLNRSIRASINTREKCFTDYIDRCAKMIRSCPEILDVKNKSQKVMMAREIISDMLSHIYENKGYDSYGKSLKSSTYLFSAYSHPDLESLNRYIRLPSDETLKQSFQEQINKHTNDIKAHKIIPGLDDLYCSII</sequence>
<dbReference type="Proteomes" id="UP000001542">
    <property type="component" value="Unassembled WGS sequence"/>
</dbReference>
<dbReference type="SMR" id="A2DCZ7"/>
<dbReference type="VEuPathDB" id="TrichDB:TVAG_237970"/>
<accession>A2DCZ7</accession>
<name>A2DCZ7_TRIV3</name>